<dbReference type="InterPro" id="IPR015421">
    <property type="entry name" value="PyrdxlP-dep_Trfase_major"/>
</dbReference>
<dbReference type="CDD" id="cd00609">
    <property type="entry name" value="AAT_like"/>
    <property type="match status" value="1"/>
</dbReference>
<dbReference type="EC" id="4.4.1.13" evidence="2"/>
<keyword evidence="8" id="KW-0032">Aminotransferase</keyword>
<dbReference type="AlphaFoldDB" id="A0A0D5CM02"/>
<feature type="domain" description="Aminotransferase class I/classII large" evidence="7">
    <location>
        <begin position="86"/>
        <end position="377"/>
    </location>
</feature>
<gene>
    <name evidence="8" type="ORF">VO01_00725</name>
</gene>
<evidence type="ECO:0000256" key="4">
    <source>
        <dbReference type="ARBA" id="ARBA00023239"/>
    </source>
</evidence>
<dbReference type="InterPro" id="IPR004839">
    <property type="entry name" value="Aminotransferase_I/II_large"/>
</dbReference>
<dbReference type="HOGENOM" id="CLU_017584_15_2_11"/>
<evidence type="ECO:0000256" key="2">
    <source>
        <dbReference type="ARBA" id="ARBA00012224"/>
    </source>
</evidence>
<dbReference type="KEGG" id="cmh:VO01_00725"/>
<dbReference type="PANTHER" id="PTHR43525:SF2">
    <property type="entry name" value="CYSTATHIONINE BETA-LYASE-RELATED"/>
    <property type="match status" value="1"/>
</dbReference>
<dbReference type="InterPro" id="IPR051798">
    <property type="entry name" value="Class-II_PLP-Dep_Aminotrans"/>
</dbReference>
<reference evidence="8 9" key="1">
    <citation type="journal article" date="2015" name="Genome Announc.">
        <title>Complete Genome Sequence of Clavibacter michiganensis subsp. insidiosus R1-1 Using PacBio Single-Molecule Real-Time Technology.</title>
        <authorList>
            <person name="Lu Y."/>
            <person name="Samac D.A."/>
            <person name="Glazebrook J."/>
            <person name="Ishimaru C.A."/>
        </authorList>
    </citation>
    <scope>NUCLEOTIDE SEQUENCE [LARGE SCALE GENOMIC DNA]</scope>
    <source>
        <strain evidence="8 9">R1-1</strain>
    </source>
</reference>
<comment type="similarity">
    <text evidence="5">Belongs to the class-II pyridoxal-phosphate-dependent aminotransferase family. MalY/PatB cystathionine beta-lyase subfamily.</text>
</comment>
<dbReference type="Proteomes" id="UP000032604">
    <property type="component" value="Chromosome"/>
</dbReference>
<dbReference type="InterPro" id="IPR015422">
    <property type="entry name" value="PyrdxlP-dep_Trfase_small"/>
</dbReference>
<dbReference type="Gene3D" id="3.40.640.10">
    <property type="entry name" value="Type I PLP-dependent aspartate aminotransferase-like (Major domain)"/>
    <property type="match status" value="1"/>
</dbReference>
<comment type="cofactor">
    <cofactor evidence="1">
        <name>pyridoxal 5'-phosphate</name>
        <dbReference type="ChEBI" id="CHEBI:597326"/>
    </cofactor>
</comment>
<dbReference type="OrthoDB" id="3224382at2"/>
<keyword evidence="8" id="KW-0808">Transferase</keyword>
<evidence type="ECO:0000256" key="6">
    <source>
        <dbReference type="SAM" id="MobiDB-lite"/>
    </source>
</evidence>
<evidence type="ECO:0000256" key="5">
    <source>
        <dbReference type="ARBA" id="ARBA00037974"/>
    </source>
</evidence>
<organism evidence="8 9">
    <name type="scientific">Clavibacter michiganensis subsp. insidiosus</name>
    <dbReference type="NCBI Taxonomy" id="33014"/>
    <lineage>
        <taxon>Bacteria</taxon>
        <taxon>Bacillati</taxon>
        <taxon>Actinomycetota</taxon>
        <taxon>Actinomycetes</taxon>
        <taxon>Micrococcales</taxon>
        <taxon>Microbacteriaceae</taxon>
        <taxon>Clavibacter</taxon>
    </lineage>
</organism>
<evidence type="ECO:0000256" key="3">
    <source>
        <dbReference type="ARBA" id="ARBA00022898"/>
    </source>
</evidence>
<dbReference type="PATRIC" id="fig|33014.5.peg.163"/>
<dbReference type="Gene3D" id="3.90.1150.10">
    <property type="entry name" value="Aspartate Aminotransferase, domain 1"/>
    <property type="match status" value="1"/>
</dbReference>
<dbReference type="InterPro" id="IPR015424">
    <property type="entry name" value="PyrdxlP-dep_Trfase"/>
</dbReference>
<dbReference type="GO" id="GO:0030170">
    <property type="term" value="F:pyridoxal phosphate binding"/>
    <property type="evidence" value="ECO:0007669"/>
    <property type="project" value="InterPro"/>
</dbReference>
<sequence length="433" mass="45480">MVEVTTAPIEEIRGQRTSIKWTRFPADVLPLFVAEMDYAIAEPVVEELVRRVRASDVGYLDGPGPLAPAFARFARERWGWIVDESRVRIATDVSVGIVETLRLAVPRGGRVVVTPPVYPPFFELVEEAGARVEEVPLLVSDGRASLDLQGLERAFASGVDAFLLCNPHNPMGLVHDARTLAAVARLAARHDVLVISDEVHAPLTLPGATFTPFAPLAESLGASSVCVTSASKGWNLAGAKCSLVIAGDPRTHELLDGLVEEVACRTSILGLHANVVAFSCTDWLDDAIARIVANDRLLASLLAEHLPGVVHHRPAAGYLAWLDLRPLGLGADPAAVLLERARVALNAGHCYGTGGAGHARLNLACDPDVLREAVRRIAAAVGSGRAVDPGPAPAAAAPAAASLPAAPPDPLRASAPARIPAPTRAVIHRGAPA</sequence>
<keyword evidence="3" id="KW-0663">Pyridoxal phosphate</keyword>
<dbReference type="SUPFAM" id="SSF53383">
    <property type="entry name" value="PLP-dependent transferases"/>
    <property type="match status" value="1"/>
</dbReference>
<accession>A0A0D5CM02</accession>
<evidence type="ECO:0000259" key="7">
    <source>
        <dbReference type="Pfam" id="PF00155"/>
    </source>
</evidence>
<feature type="compositionally biased region" description="Low complexity" evidence="6">
    <location>
        <begin position="384"/>
        <end position="404"/>
    </location>
</feature>
<name>A0A0D5CM02_9MICO</name>
<evidence type="ECO:0000313" key="9">
    <source>
        <dbReference type="Proteomes" id="UP000032604"/>
    </source>
</evidence>
<evidence type="ECO:0000313" key="8">
    <source>
        <dbReference type="EMBL" id="AJW80329.1"/>
    </source>
</evidence>
<protein>
    <recommendedName>
        <fullName evidence="2">cysteine-S-conjugate beta-lyase</fullName>
        <ecNumber evidence="2">4.4.1.13</ecNumber>
    </recommendedName>
</protein>
<evidence type="ECO:0000256" key="1">
    <source>
        <dbReference type="ARBA" id="ARBA00001933"/>
    </source>
</evidence>
<dbReference type="PANTHER" id="PTHR43525">
    <property type="entry name" value="PROTEIN MALY"/>
    <property type="match status" value="1"/>
</dbReference>
<keyword evidence="4" id="KW-0456">Lyase</keyword>
<dbReference type="RefSeq" id="WP_045530063.1">
    <property type="nucleotide sequence ID" value="NZ_CP011043.1"/>
</dbReference>
<dbReference type="Pfam" id="PF00155">
    <property type="entry name" value="Aminotran_1_2"/>
    <property type="match status" value="1"/>
</dbReference>
<dbReference type="GO" id="GO:0008483">
    <property type="term" value="F:transaminase activity"/>
    <property type="evidence" value="ECO:0007669"/>
    <property type="project" value="UniProtKB-KW"/>
</dbReference>
<proteinExistence type="inferred from homology"/>
<dbReference type="GO" id="GO:0047804">
    <property type="term" value="F:cysteine-S-conjugate beta-lyase activity"/>
    <property type="evidence" value="ECO:0007669"/>
    <property type="project" value="UniProtKB-EC"/>
</dbReference>
<dbReference type="EMBL" id="CP011043">
    <property type="protein sequence ID" value="AJW80329.1"/>
    <property type="molecule type" value="Genomic_DNA"/>
</dbReference>
<feature type="region of interest" description="Disordered" evidence="6">
    <location>
        <begin position="384"/>
        <end position="433"/>
    </location>
</feature>